<protein>
    <recommendedName>
        <fullName evidence="7">G-protein coupled receptors family 1 profile domain-containing protein</fullName>
    </recommendedName>
</protein>
<dbReference type="OrthoDB" id="5955857at2759"/>
<accession>A0A913XUR5</accession>
<evidence type="ECO:0000313" key="9">
    <source>
        <dbReference type="Proteomes" id="UP000887567"/>
    </source>
</evidence>
<dbReference type="CDD" id="cd00637">
    <property type="entry name" value="7tm_classA_rhodopsin-like"/>
    <property type="match status" value="1"/>
</dbReference>
<dbReference type="RefSeq" id="XP_020909486.1">
    <property type="nucleotide sequence ID" value="XM_021053827.1"/>
</dbReference>
<feature type="transmembrane region" description="Helical" evidence="6">
    <location>
        <begin position="195"/>
        <end position="213"/>
    </location>
</feature>
<evidence type="ECO:0000256" key="5">
    <source>
        <dbReference type="ARBA" id="ARBA00023136"/>
    </source>
</evidence>
<keyword evidence="9" id="KW-1185">Reference proteome</keyword>
<proteinExistence type="predicted"/>
<dbReference type="GeneID" id="110247397"/>
<dbReference type="GO" id="GO:0005886">
    <property type="term" value="C:plasma membrane"/>
    <property type="evidence" value="ECO:0007669"/>
    <property type="project" value="UniProtKB-SubCell"/>
</dbReference>
<organism evidence="8 9">
    <name type="scientific">Exaiptasia diaphana</name>
    <name type="common">Tropical sea anemone</name>
    <name type="synonym">Aiptasia pulchella</name>
    <dbReference type="NCBI Taxonomy" id="2652724"/>
    <lineage>
        <taxon>Eukaryota</taxon>
        <taxon>Metazoa</taxon>
        <taxon>Cnidaria</taxon>
        <taxon>Anthozoa</taxon>
        <taxon>Hexacorallia</taxon>
        <taxon>Actiniaria</taxon>
        <taxon>Aiptasiidae</taxon>
        <taxon>Exaiptasia</taxon>
    </lineage>
</organism>
<keyword evidence="5 6" id="KW-0472">Membrane</keyword>
<dbReference type="KEGG" id="epa:110247397"/>
<dbReference type="AlphaFoldDB" id="A0A913XUR5"/>
<dbReference type="Gene3D" id="1.20.1070.10">
    <property type="entry name" value="Rhodopsin 7-helix transmembrane proteins"/>
    <property type="match status" value="1"/>
</dbReference>
<evidence type="ECO:0000313" key="8">
    <source>
        <dbReference type="EnsemblMetazoa" id="XP_020909486.1"/>
    </source>
</evidence>
<evidence type="ECO:0000256" key="4">
    <source>
        <dbReference type="ARBA" id="ARBA00022989"/>
    </source>
</evidence>
<dbReference type="Proteomes" id="UP000887567">
    <property type="component" value="Unplaced"/>
</dbReference>
<reference evidence="8" key="1">
    <citation type="submission" date="2022-11" db="UniProtKB">
        <authorList>
            <consortium name="EnsemblMetazoa"/>
        </authorList>
    </citation>
    <scope>IDENTIFICATION</scope>
</reference>
<keyword evidence="4 6" id="KW-1133">Transmembrane helix</keyword>
<dbReference type="InterPro" id="IPR017452">
    <property type="entry name" value="GPCR_Rhodpsn_7TM"/>
</dbReference>
<sequence>MANNSSSVVVPTTTTPDVCFLTLQVFDPHDMNRPDSVHPTWTVLAIINGLAAPPTIVVNALVIWAVVGNENLRSSAFNILLASLAVTDLLTGLLVEPLLCLFLGCLINNCLLPDCTFTAYVLSSQVCGSITQVSFAIASIERYLAIEHPNFYLQNITGKKASVTTAISWIITVGCLSSTSALLNQSNPKLTKVPSAIVMSILGVITLFCSAKVQLTAYRQSRTIALQQESVQQPDEQQQQEQRLQEYKRVFTMTTLVVLSILFYFPFIIVTGIETLNGKDVTSDFQYIASIICSTFLHLQSLINPIIMSLRLSYIRQGIKNKVHSYVQGTD</sequence>
<feature type="transmembrane region" description="Helical" evidence="6">
    <location>
        <begin position="250"/>
        <end position="273"/>
    </location>
</feature>
<dbReference type="PRINTS" id="PR00237">
    <property type="entry name" value="GPCRRHODOPSN"/>
</dbReference>
<feature type="transmembrane region" description="Helical" evidence="6">
    <location>
        <begin position="79"/>
        <end position="107"/>
    </location>
</feature>
<keyword evidence="3 6" id="KW-0812">Transmembrane</keyword>
<evidence type="ECO:0000256" key="3">
    <source>
        <dbReference type="ARBA" id="ARBA00022692"/>
    </source>
</evidence>
<dbReference type="PANTHER" id="PTHR22750">
    <property type="entry name" value="G-PROTEIN COUPLED RECEPTOR"/>
    <property type="match status" value="1"/>
</dbReference>
<feature type="transmembrane region" description="Helical" evidence="6">
    <location>
        <begin position="285"/>
        <end position="307"/>
    </location>
</feature>
<name>A0A913XUR5_EXADI</name>
<feature type="transmembrane region" description="Helical" evidence="6">
    <location>
        <begin position="161"/>
        <end position="183"/>
    </location>
</feature>
<dbReference type="PROSITE" id="PS50262">
    <property type="entry name" value="G_PROTEIN_RECEP_F1_2"/>
    <property type="match status" value="1"/>
</dbReference>
<dbReference type="OMA" id="FRFAFRE"/>
<evidence type="ECO:0000256" key="2">
    <source>
        <dbReference type="ARBA" id="ARBA00022475"/>
    </source>
</evidence>
<evidence type="ECO:0000256" key="1">
    <source>
        <dbReference type="ARBA" id="ARBA00004651"/>
    </source>
</evidence>
<dbReference type="InterPro" id="IPR000276">
    <property type="entry name" value="GPCR_Rhodpsn"/>
</dbReference>
<evidence type="ECO:0000256" key="6">
    <source>
        <dbReference type="SAM" id="Phobius"/>
    </source>
</evidence>
<dbReference type="GO" id="GO:0004930">
    <property type="term" value="F:G protein-coupled receptor activity"/>
    <property type="evidence" value="ECO:0007669"/>
    <property type="project" value="InterPro"/>
</dbReference>
<dbReference type="Pfam" id="PF00001">
    <property type="entry name" value="7tm_1"/>
    <property type="match status" value="1"/>
</dbReference>
<feature type="transmembrane region" description="Helical" evidence="6">
    <location>
        <begin position="119"/>
        <end position="140"/>
    </location>
</feature>
<feature type="transmembrane region" description="Helical" evidence="6">
    <location>
        <begin position="41"/>
        <end position="67"/>
    </location>
</feature>
<keyword evidence="2" id="KW-1003">Cell membrane</keyword>
<dbReference type="SUPFAM" id="SSF81321">
    <property type="entry name" value="Family A G protein-coupled receptor-like"/>
    <property type="match status" value="1"/>
</dbReference>
<dbReference type="EnsemblMetazoa" id="XM_021053827.1">
    <property type="protein sequence ID" value="XP_020909486.1"/>
    <property type="gene ID" value="LOC110247397"/>
</dbReference>
<comment type="subcellular location">
    <subcellularLocation>
        <location evidence="1">Cell membrane</location>
        <topology evidence="1">Multi-pass membrane protein</topology>
    </subcellularLocation>
</comment>
<feature type="domain" description="G-protein coupled receptors family 1 profile" evidence="7">
    <location>
        <begin position="58"/>
        <end position="308"/>
    </location>
</feature>
<evidence type="ECO:0000259" key="7">
    <source>
        <dbReference type="PROSITE" id="PS50262"/>
    </source>
</evidence>